<dbReference type="PROSITE" id="PS51257">
    <property type="entry name" value="PROKAR_LIPOPROTEIN"/>
    <property type="match status" value="1"/>
</dbReference>
<protein>
    <submittedName>
        <fullName evidence="3">DUF4973 domain-containing protein</fullName>
    </submittedName>
</protein>
<reference evidence="3 4" key="1">
    <citation type="submission" date="2018-08" db="EMBL/GenBank/DDBJ databases">
        <title>A genome reference for cultivated species of the human gut microbiota.</title>
        <authorList>
            <person name="Zou Y."/>
            <person name="Xue W."/>
            <person name="Luo G."/>
        </authorList>
    </citation>
    <scope>NUCLEOTIDE SEQUENCE [LARGE SCALE GENOMIC DNA]</scope>
    <source>
        <strain evidence="3 4">AF20-9LB</strain>
    </source>
</reference>
<dbReference type="InterPro" id="IPR032509">
    <property type="entry name" value="DUF4973"/>
</dbReference>
<evidence type="ECO:0000313" key="3">
    <source>
        <dbReference type="EMBL" id="RGS87556.1"/>
    </source>
</evidence>
<dbReference type="Gene3D" id="2.60.40.1740">
    <property type="entry name" value="hypothetical protein (bacova_03559)"/>
    <property type="match status" value="1"/>
</dbReference>
<evidence type="ECO:0000259" key="2">
    <source>
        <dbReference type="Pfam" id="PF16343"/>
    </source>
</evidence>
<sequence length="350" mass="40813">MKKIYLLLVVMATIGCVSCNNEWEDEQFVQKVSFKATLNSDGVCPVYVRYQPDGVKKYDVPLVVSGSTLNSQKRTVHIGLDLDTLETLNLERFGTYRKELYYKPLDPQYYTMPEMVEIPAGQSQAVLPISFTLGGTDNSNPLNMVEQYILPLTIYDGESSDYQANERKHYRKALLNVIPFNDYSGTYDGSQQKIYLENQGNAFTVTKHKAYVYNENTIFFYMGLRDVNYTDRQYYKLFVEFTNEKYEGKYKLRLWTDNGGPKGNNLGFLTETDIFGQTRLKQPVYTIQTEKDATKPYLEHIYYTLYMDYTFEDYTISPKNRLKYTVNGTLNMQRDLNTLIPDMDQQIQWD</sequence>
<feature type="domain" description="BT-3044-like C-terminal" evidence="1">
    <location>
        <begin position="171"/>
        <end position="330"/>
    </location>
</feature>
<name>A0A395W355_BACOV</name>
<evidence type="ECO:0000259" key="1">
    <source>
        <dbReference type="Pfam" id="PF14274"/>
    </source>
</evidence>
<dbReference type="InterPro" id="IPR025371">
    <property type="entry name" value="BT_3044-like_C"/>
</dbReference>
<feature type="domain" description="DUF4973" evidence="2">
    <location>
        <begin position="23"/>
        <end position="156"/>
    </location>
</feature>
<accession>A0A395W355</accession>
<proteinExistence type="predicted"/>
<dbReference type="Proteomes" id="UP000266492">
    <property type="component" value="Unassembled WGS sequence"/>
</dbReference>
<evidence type="ECO:0000313" key="4">
    <source>
        <dbReference type="Proteomes" id="UP000266492"/>
    </source>
</evidence>
<organism evidence="3 4">
    <name type="scientific">Bacteroides ovatus</name>
    <dbReference type="NCBI Taxonomy" id="28116"/>
    <lineage>
        <taxon>Bacteria</taxon>
        <taxon>Pseudomonadati</taxon>
        <taxon>Bacteroidota</taxon>
        <taxon>Bacteroidia</taxon>
        <taxon>Bacteroidales</taxon>
        <taxon>Bacteroidaceae</taxon>
        <taxon>Bacteroides</taxon>
    </lineage>
</organism>
<gene>
    <name evidence="3" type="ORF">DWX70_03670</name>
</gene>
<dbReference type="Gene3D" id="2.40.128.440">
    <property type="entry name" value="Uncharacterised protein PF14274, DUF4361"/>
    <property type="match status" value="1"/>
</dbReference>
<dbReference type="EMBL" id="QRVZ01000002">
    <property type="protein sequence ID" value="RGS87556.1"/>
    <property type="molecule type" value="Genomic_DNA"/>
</dbReference>
<dbReference type="Pfam" id="PF14274">
    <property type="entry name" value="BT_3044-like_C"/>
    <property type="match status" value="1"/>
</dbReference>
<dbReference type="Pfam" id="PF16343">
    <property type="entry name" value="DUF4973"/>
    <property type="match status" value="1"/>
</dbReference>
<comment type="caution">
    <text evidence="3">The sequence shown here is derived from an EMBL/GenBank/DDBJ whole genome shotgun (WGS) entry which is preliminary data.</text>
</comment>
<dbReference type="RefSeq" id="WP_118418299.1">
    <property type="nucleotide sequence ID" value="NZ_JADMVQ010000002.1"/>
</dbReference>
<dbReference type="AlphaFoldDB" id="A0A395W355"/>